<reference evidence="8" key="1">
    <citation type="journal article" date="2020" name="bioRxiv">
        <title>Hybrid origin of Populus tomentosa Carr. identified through genome sequencing and phylogenomic analysis.</title>
        <authorList>
            <person name="An X."/>
            <person name="Gao K."/>
            <person name="Chen Z."/>
            <person name="Li J."/>
            <person name="Yang X."/>
            <person name="Yang X."/>
            <person name="Zhou J."/>
            <person name="Guo T."/>
            <person name="Zhao T."/>
            <person name="Huang S."/>
            <person name="Miao D."/>
            <person name="Khan W.U."/>
            <person name="Rao P."/>
            <person name="Ye M."/>
            <person name="Lei B."/>
            <person name="Liao W."/>
            <person name="Wang J."/>
            <person name="Ji L."/>
            <person name="Li Y."/>
            <person name="Guo B."/>
            <person name="Mustafa N.S."/>
            <person name="Li S."/>
            <person name="Yun Q."/>
            <person name="Keller S.R."/>
            <person name="Mao J."/>
            <person name="Zhang R."/>
            <person name="Strauss S.H."/>
        </authorList>
    </citation>
    <scope>NUCLEOTIDE SEQUENCE</scope>
    <source>
        <strain evidence="8">GM15</strain>
        <tissue evidence="8">Leaf</tissue>
    </source>
</reference>
<keyword evidence="2" id="KW-0813">Transport</keyword>
<comment type="caution">
    <text evidence="8">The sequence shown here is derived from an EMBL/GenBank/DDBJ whole genome shotgun (WGS) entry which is preliminary data.</text>
</comment>
<feature type="transmembrane region" description="Helical" evidence="6">
    <location>
        <begin position="103"/>
        <end position="125"/>
    </location>
</feature>
<feature type="domain" description="ABC-2 type transporter transmembrane" evidence="7">
    <location>
        <begin position="75"/>
        <end position="257"/>
    </location>
</feature>
<accession>A0A8X8CY30</accession>
<comment type="subcellular location">
    <subcellularLocation>
        <location evidence="1">Membrane</location>
        <topology evidence="1">Multi-pass membrane protein</topology>
    </subcellularLocation>
</comment>
<keyword evidence="5 6" id="KW-0472">Membrane</keyword>
<evidence type="ECO:0000256" key="2">
    <source>
        <dbReference type="ARBA" id="ARBA00022448"/>
    </source>
</evidence>
<protein>
    <recommendedName>
        <fullName evidence="7">ABC-2 type transporter transmembrane domain-containing protein</fullName>
    </recommendedName>
</protein>
<dbReference type="PANTHER" id="PTHR19241">
    <property type="entry name" value="ATP-BINDING CASSETTE TRANSPORTER"/>
    <property type="match status" value="1"/>
</dbReference>
<organism evidence="8 9">
    <name type="scientific">Populus tomentosa</name>
    <name type="common">Chinese white poplar</name>
    <dbReference type="NCBI Taxonomy" id="118781"/>
    <lineage>
        <taxon>Eukaryota</taxon>
        <taxon>Viridiplantae</taxon>
        <taxon>Streptophyta</taxon>
        <taxon>Embryophyta</taxon>
        <taxon>Tracheophyta</taxon>
        <taxon>Spermatophyta</taxon>
        <taxon>Magnoliopsida</taxon>
        <taxon>eudicotyledons</taxon>
        <taxon>Gunneridae</taxon>
        <taxon>Pentapetalae</taxon>
        <taxon>rosids</taxon>
        <taxon>fabids</taxon>
        <taxon>Malpighiales</taxon>
        <taxon>Salicaceae</taxon>
        <taxon>Saliceae</taxon>
        <taxon>Populus</taxon>
    </lineage>
</organism>
<evidence type="ECO:0000313" key="9">
    <source>
        <dbReference type="Proteomes" id="UP000886885"/>
    </source>
</evidence>
<dbReference type="Pfam" id="PF01061">
    <property type="entry name" value="ABC2_membrane"/>
    <property type="match status" value="1"/>
</dbReference>
<proteinExistence type="predicted"/>
<feature type="transmembrane region" description="Helical" evidence="6">
    <location>
        <begin position="287"/>
        <end position="308"/>
    </location>
</feature>
<evidence type="ECO:0000256" key="1">
    <source>
        <dbReference type="ARBA" id="ARBA00004141"/>
    </source>
</evidence>
<evidence type="ECO:0000259" key="7">
    <source>
        <dbReference type="Pfam" id="PF01061"/>
    </source>
</evidence>
<keyword evidence="9" id="KW-1185">Reference proteome</keyword>
<feature type="transmembrane region" description="Helical" evidence="6">
    <location>
        <begin position="180"/>
        <end position="198"/>
    </location>
</feature>
<dbReference type="InterPro" id="IPR013525">
    <property type="entry name" value="ABC2_TM"/>
</dbReference>
<dbReference type="Proteomes" id="UP000886885">
    <property type="component" value="Chromosome 6D"/>
</dbReference>
<keyword evidence="3 6" id="KW-0812">Transmembrane</keyword>
<evidence type="ECO:0000313" key="8">
    <source>
        <dbReference type="EMBL" id="KAG6770690.1"/>
    </source>
</evidence>
<gene>
    <name evidence="8" type="ORF">POTOM_026379</name>
</gene>
<evidence type="ECO:0000256" key="3">
    <source>
        <dbReference type="ARBA" id="ARBA00022692"/>
    </source>
</evidence>
<name>A0A8X8CY30_POPTO</name>
<evidence type="ECO:0000256" key="6">
    <source>
        <dbReference type="SAM" id="Phobius"/>
    </source>
</evidence>
<evidence type="ECO:0000256" key="4">
    <source>
        <dbReference type="ARBA" id="ARBA00022989"/>
    </source>
</evidence>
<keyword evidence="4 6" id="KW-1133">Transmembrane helix</keyword>
<dbReference type="AlphaFoldDB" id="A0A8X8CY30"/>
<dbReference type="GO" id="GO:0005886">
    <property type="term" value="C:plasma membrane"/>
    <property type="evidence" value="ECO:0007669"/>
    <property type="project" value="UniProtKB-ARBA"/>
</dbReference>
<dbReference type="EMBL" id="JAAWWB010000012">
    <property type="protein sequence ID" value="KAG6770690.1"/>
    <property type="molecule type" value="Genomic_DNA"/>
</dbReference>
<feature type="transmembrane region" description="Helical" evidence="6">
    <location>
        <begin position="210"/>
        <end position="230"/>
    </location>
</feature>
<feature type="transmembrane region" description="Helical" evidence="6">
    <location>
        <begin position="145"/>
        <end position="168"/>
    </location>
</feature>
<sequence>MKLQALRKKLKVLNSEIYDSAMSSLFVVLGVLKMRLVTRRNKALIKELSAPPPGSIDLYFQLDIHTPSSPSAWLAYGSSIGHIGETHHTMQNRKQDIFNSMSSMYAAVLFIGVQNATSVQPVVAIERTVFYRERAAGMYSALPYAFAQVMIEIPYTLVQAFIYGVIVYSMIGFEWTAIKFFWYIFFMYFTLLYMTFYGMMDVAITPNHNIASLVSSAFYAIWNLFSGFIIPRTRVLIWWRWYCWACPLSWTLYGLIASRYGDLEDKVEGDETVKDFVRNYFGFRHDFVGICAIAVVGMSAICVHLCVLH</sequence>
<evidence type="ECO:0000256" key="5">
    <source>
        <dbReference type="ARBA" id="ARBA00023136"/>
    </source>
</evidence>
<dbReference type="GO" id="GO:0140359">
    <property type="term" value="F:ABC-type transporter activity"/>
    <property type="evidence" value="ECO:0007669"/>
    <property type="project" value="InterPro"/>
</dbReference>
<feature type="transmembrane region" description="Helical" evidence="6">
    <location>
        <begin position="237"/>
        <end position="256"/>
    </location>
</feature>
<dbReference type="OrthoDB" id="849680at2759"/>